<protein>
    <submittedName>
        <fullName evidence="2">Uncharacterized protein</fullName>
    </submittedName>
</protein>
<dbReference type="Proteomes" id="UP001066276">
    <property type="component" value="Chromosome 3_2"/>
</dbReference>
<keyword evidence="3" id="KW-1185">Reference proteome</keyword>
<gene>
    <name evidence="2" type="ORF">NDU88_002880</name>
</gene>
<evidence type="ECO:0000313" key="3">
    <source>
        <dbReference type="Proteomes" id="UP001066276"/>
    </source>
</evidence>
<dbReference type="EMBL" id="JANPWB010000006">
    <property type="protein sequence ID" value="KAJ1177627.1"/>
    <property type="molecule type" value="Genomic_DNA"/>
</dbReference>
<evidence type="ECO:0000313" key="2">
    <source>
        <dbReference type="EMBL" id="KAJ1177627.1"/>
    </source>
</evidence>
<sequence length="77" mass="8796">MEWDERPNALQKPLAVVQDRSQVPIEEIPYTVLQAVDGGRSCLLFTKHERFASAQHRNASPAGEKEEAMEWTCNLRD</sequence>
<evidence type="ECO:0000256" key="1">
    <source>
        <dbReference type="SAM" id="MobiDB-lite"/>
    </source>
</evidence>
<comment type="caution">
    <text evidence="2">The sequence shown here is derived from an EMBL/GenBank/DDBJ whole genome shotgun (WGS) entry which is preliminary data.</text>
</comment>
<proteinExistence type="predicted"/>
<dbReference type="AlphaFoldDB" id="A0AAV7TLX0"/>
<accession>A0AAV7TLX0</accession>
<feature type="region of interest" description="Disordered" evidence="1">
    <location>
        <begin position="54"/>
        <end position="77"/>
    </location>
</feature>
<reference evidence="2" key="1">
    <citation type="journal article" date="2022" name="bioRxiv">
        <title>Sequencing and chromosome-scale assembly of the giantPleurodeles waltlgenome.</title>
        <authorList>
            <person name="Brown T."/>
            <person name="Elewa A."/>
            <person name="Iarovenko S."/>
            <person name="Subramanian E."/>
            <person name="Araus A.J."/>
            <person name="Petzold A."/>
            <person name="Susuki M."/>
            <person name="Suzuki K.-i.T."/>
            <person name="Hayashi T."/>
            <person name="Toyoda A."/>
            <person name="Oliveira C."/>
            <person name="Osipova E."/>
            <person name="Leigh N.D."/>
            <person name="Simon A."/>
            <person name="Yun M.H."/>
        </authorList>
    </citation>
    <scope>NUCLEOTIDE SEQUENCE</scope>
    <source>
        <strain evidence="2">20211129_DDA</strain>
        <tissue evidence="2">Liver</tissue>
    </source>
</reference>
<name>A0AAV7TLX0_PLEWA</name>
<organism evidence="2 3">
    <name type="scientific">Pleurodeles waltl</name>
    <name type="common">Iberian ribbed newt</name>
    <dbReference type="NCBI Taxonomy" id="8319"/>
    <lineage>
        <taxon>Eukaryota</taxon>
        <taxon>Metazoa</taxon>
        <taxon>Chordata</taxon>
        <taxon>Craniata</taxon>
        <taxon>Vertebrata</taxon>
        <taxon>Euteleostomi</taxon>
        <taxon>Amphibia</taxon>
        <taxon>Batrachia</taxon>
        <taxon>Caudata</taxon>
        <taxon>Salamandroidea</taxon>
        <taxon>Salamandridae</taxon>
        <taxon>Pleurodelinae</taxon>
        <taxon>Pleurodeles</taxon>
    </lineage>
</organism>